<dbReference type="EMBL" id="FOYM01000008">
    <property type="protein sequence ID" value="SFR02468.1"/>
    <property type="molecule type" value="Genomic_DNA"/>
</dbReference>
<proteinExistence type="predicted"/>
<reference evidence="2" key="1">
    <citation type="submission" date="2016-10" db="EMBL/GenBank/DDBJ databases">
        <authorList>
            <person name="Varghese N."/>
            <person name="Submissions S."/>
        </authorList>
    </citation>
    <scope>NUCLEOTIDE SEQUENCE [LARGE SCALE GENOMIC DNA]</scope>
    <source>
        <strain evidence="2">DSM 3669</strain>
    </source>
</reference>
<keyword evidence="2" id="KW-1185">Reference proteome</keyword>
<dbReference type="AlphaFoldDB" id="A0A1I6DAN2"/>
<dbReference type="STRING" id="39060.SAMN05660706_1088"/>
<evidence type="ECO:0000313" key="2">
    <source>
        <dbReference type="Proteomes" id="UP000199584"/>
    </source>
</evidence>
<accession>A0A1I6DAN2</accession>
<gene>
    <name evidence="1" type="ORF">SAMN05660706_1088</name>
</gene>
<evidence type="ECO:0000313" key="1">
    <source>
        <dbReference type="EMBL" id="SFR02468.1"/>
    </source>
</evidence>
<organism evidence="1 2">
    <name type="scientific">Desulfoscipio geothermicus DSM 3669</name>
    <dbReference type="NCBI Taxonomy" id="1121426"/>
    <lineage>
        <taxon>Bacteria</taxon>
        <taxon>Bacillati</taxon>
        <taxon>Bacillota</taxon>
        <taxon>Clostridia</taxon>
        <taxon>Eubacteriales</taxon>
        <taxon>Desulfallaceae</taxon>
        <taxon>Desulfoscipio</taxon>
    </lineage>
</organism>
<dbReference type="Proteomes" id="UP000199584">
    <property type="component" value="Unassembled WGS sequence"/>
</dbReference>
<sequence length="42" mass="4493">MGPCIRGLAPVKGEKKGTGTFSFKIGACSLLVFCMQQKELFA</sequence>
<protein>
    <submittedName>
        <fullName evidence="1">Uncharacterized protein</fullName>
    </submittedName>
</protein>
<name>A0A1I6DAN2_9FIRM</name>